<feature type="zinc finger region" description="C3H1-type" evidence="7">
    <location>
        <begin position="137"/>
        <end position="165"/>
    </location>
</feature>
<evidence type="ECO:0000256" key="3">
    <source>
        <dbReference type="ARBA" id="ARBA00022723"/>
    </source>
</evidence>
<dbReference type="GO" id="GO:0031048">
    <property type="term" value="P:regulatory ncRNA-mediated heterochromatin formation"/>
    <property type="evidence" value="ECO:0007669"/>
    <property type="project" value="TreeGrafter"/>
</dbReference>
<dbReference type="Pfam" id="PF13086">
    <property type="entry name" value="AAA_11"/>
    <property type="match status" value="1"/>
</dbReference>
<evidence type="ECO:0000256" key="9">
    <source>
        <dbReference type="SAM" id="MobiDB-lite"/>
    </source>
</evidence>
<feature type="region of interest" description="Disordered" evidence="9">
    <location>
        <begin position="1074"/>
        <end position="1103"/>
    </location>
</feature>
<keyword evidence="5 7" id="KW-0862">Zinc</keyword>
<evidence type="ECO:0000256" key="1">
    <source>
        <dbReference type="ARBA" id="ARBA00004496"/>
    </source>
</evidence>
<dbReference type="GO" id="GO:0004386">
    <property type="term" value="F:helicase activity"/>
    <property type="evidence" value="ECO:0007669"/>
    <property type="project" value="InterPro"/>
</dbReference>
<dbReference type="InterPro" id="IPR000571">
    <property type="entry name" value="Znf_CCCH"/>
</dbReference>
<dbReference type="Pfam" id="PF20173">
    <property type="entry name" value="ZnF_RZ-type"/>
    <property type="match status" value="1"/>
</dbReference>
<proteinExistence type="predicted"/>
<dbReference type="InterPro" id="IPR027417">
    <property type="entry name" value="P-loop_NTPase"/>
</dbReference>
<comment type="caution">
    <text evidence="12">The sequence shown here is derived from an EMBL/GenBank/DDBJ whole genome shotgun (WGS) entry which is preliminary data.</text>
</comment>
<keyword evidence="3 7" id="KW-0479">Metal-binding</keyword>
<dbReference type="CDD" id="cd18808">
    <property type="entry name" value="SF1_C_Upf1"/>
    <property type="match status" value="1"/>
</dbReference>
<evidence type="ECO:0000259" key="11">
    <source>
        <dbReference type="PROSITE" id="PS51981"/>
    </source>
</evidence>
<feature type="region of interest" description="Disordered" evidence="9">
    <location>
        <begin position="99"/>
        <end position="121"/>
    </location>
</feature>
<dbReference type="Pfam" id="PF00642">
    <property type="entry name" value="zf-CCCH"/>
    <property type="match status" value="1"/>
</dbReference>
<keyword evidence="2" id="KW-0963">Cytoplasm</keyword>
<dbReference type="PROSITE" id="PS50103">
    <property type="entry name" value="ZF_C3H1"/>
    <property type="match status" value="2"/>
</dbReference>
<dbReference type="PANTHER" id="PTHR10887">
    <property type="entry name" value="DNA2/NAM7 HELICASE FAMILY"/>
    <property type="match status" value="1"/>
</dbReference>
<evidence type="ECO:0000256" key="2">
    <source>
        <dbReference type="ARBA" id="ARBA00022490"/>
    </source>
</evidence>
<feature type="compositionally biased region" description="Acidic residues" evidence="9">
    <location>
        <begin position="1401"/>
        <end position="1411"/>
    </location>
</feature>
<dbReference type="Gene3D" id="3.40.50.300">
    <property type="entry name" value="P-loop containing nucleotide triphosphate hydrolases"/>
    <property type="match status" value="3"/>
</dbReference>
<feature type="zinc finger region" description="C3H1-type" evidence="7">
    <location>
        <begin position="67"/>
        <end position="95"/>
    </location>
</feature>
<organism evidence="12 13">
    <name type="scientific">Rhodotorula taiwanensis</name>
    <dbReference type="NCBI Taxonomy" id="741276"/>
    <lineage>
        <taxon>Eukaryota</taxon>
        <taxon>Fungi</taxon>
        <taxon>Dikarya</taxon>
        <taxon>Basidiomycota</taxon>
        <taxon>Pucciniomycotina</taxon>
        <taxon>Microbotryomycetes</taxon>
        <taxon>Sporidiobolales</taxon>
        <taxon>Sporidiobolaceae</taxon>
        <taxon>Rhodotorula</taxon>
    </lineage>
</organism>
<dbReference type="OrthoDB" id="2423195at2759"/>
<dbReference type="CDD" id="cd06008">
    <property type="entry name" value="NF-X1-zinc-finger"/>
    <property type="match status" value="1"/>
</dbReference>
<dbReference type="GO" id="GO:0005737">
    <property type="term" value="C:cytoplasm"/>
    <property type="evidence" value="ECO:0007669"/>
    <property type="project" value="UniProtKB-SubCell"/>
</dbReference>
<evidence type="ECO:0000259" key="10">
    <source>
        <dbReference type="PROSITE" id="PS50103"/>
    </source>
</evidence>
<accession>A0A2S5B1H5</accession>
<dbReference type="PROSITE" id="PS51981">
    <property type="entry name" value="ZF_RZ"/>
    <property type="match status" value="1"/>
</dbReference>
<evidence type="ECO:0008006" key="14">
    <source>
        <dbReference type="Google" id="ProtNLM"/>
    </source>
</evidence>
<gene>
    <name evidence="12" type="ORF">BMF94_6394</name>
</gene>
<evidence type="ECO:0000256" key="7">
    <source>
        <dbReference type="PROSITE-ProRule" id="PRU00723"/>
    </source>
</evidence>
<dbReference type="STRING" id="741276.A0A2S5B1H5"/>
<dbReference type="PANTHER" id="PTHR10887:SF445">
    <property type="entry name" value="NFX1-TYPE ZINC FINGER-CONTAINING PROTEIN 1"/>
    <property type="match status" value="1"/>
</dbReference>
<dbReference type="GO" id="GO:0002376">
    <property type="term" value="P:immune system process"/>
    <property type="evidence" value="ECO:0007669"/>
    <property type="project" value="UniProtKB-KW"/>
</dbReference>
<comment type="subcellular location">
    <subcellularLocation>
        <location evidence="1">Cytoplasm</location>
    </subcellularLocation>
</comment>
<feature type="domain" description="C3H1-type" evidence="10">
    <location>
        <begin position="137"/>
        <end position="165"/>
    </location>
</feature>
<dbReference type="EMBL" id="PJQD01000113">
    <property type="protein sequence ID" value="POY70616.1"/>
    <property type="molecule type" value="Genomic_DNA"/>
</dbReference>
<dbReference type="InterPro" id="IPR046439">
    <property type="entry name" value="ZF_RZ_dom"/>
</dbReference>
<dbReference type="InterPro" id="IPR041677">
    <property type="entry name" value="DNA2/NAM7_AAA_11"/>
</dbReference>
<dbReference type="Pfam" id="PF13087">
    <property type="entry name" value="AAA_12"/>
    <property type="match status" value="1"/>
</dbReference>
<feature type="compositionally biased region" description="Pro residues" evidence="9">
    <location>
        <begin position="99"/>
        <end position="110"/>
    </location>
</feature>
<dbReference type="SMART" id="SM00356">
    <property type="entry name" value="ZnF_C3H1"/>
    <property type="match status" value="2"/>
</dbReference>
<evidence type="ECO:0000256" key="4">
    <source>
        <dbReference type="ARBA" id="ARBA00022771"/>
    </source>
</evidence>
<dbReference type="InterPro" id="IPR047187">
    <property type="entry name" value="SF1_C_Upf1"/>
</dbReference>
<dbReference type="Proteomes" id="UP000237144">
    <property type="component" value="Unassembled WGS sequence"/>
</dbReference>
<name>A0A2S5B1H5_9BASI</name>
<evidence type="ECO:0000256" key="6">
    <source>
        <dbReference type="ARBA" id="ARBA00022859"/>
    </source>
</evidence>
<evidence type="ECO:0000313" key="13">
    <source>
        <dbReference type="Proteomes" id="UP000237144"/>
    </source>
</evidence>
<feature type="coiled-coil region" evidence="8">
    <location>
        <begin position="1147"/>
        <end position="1174"/>
    </location>
</feature>
<reference evidence="12 13" key="1">
    <citation type="journal article" date="2018" name="Front. Microbiol.">
        <title>Prospects for Fungal Bioremediation of Acidic Radioactive Waste Sites: Characterization and Genome Sequence of Rhodotorula taiwanensis MD1149.</title>
        <authorList>
            <person name="Tkavc R."/>
            <person name="Matrosova V.Y."/>
            <person name="Grichenko O.E."/>
            <person name="Gostincar C."/>
            <person name="Volpe R.P."/>
            <person name="Klimenkova P."/>
            <person name="Gaidamakova E.K."/>
            <person name="Zhou C.E."/>
            <person name="Stewart B.J."/>
            <person name="Lyman M.G."/>
            <person name="Malfatti S.A."/>
            <person name="Rubinfeld B."/>
            <person name="Courtot M."/>
            <person name="Singh J."/>
            <person name="Dalgard C.L."/>
            <person name="Hamilton T."/>
            <person name="Frey K.G."/>
            <person name="Gunde-Cimerman N."/>
            <person name="Dugan L."/>
            <person name="Daly M.J."/>
        </authorList>
    </citation>
    <scope>NUCLEOTIDE SEQUENCE [LARGE SCALE GENOMIC DNA]</scope>
    <source>
        <strain evidence="12 13">MD1149</strain>
    </source>
</reference>
<dbReference type="GO" id="GO:0008270">
    <property type="term" value="F:zinc ion binding"/>
    <property type="evidence" value="ECO:0007669"/>
    <property type="project" value="UniProtKB-KW"/>
</dbReference>
<dbReference type="InterPro" id="IPR045055">
    <property type="entry name" value="DNA2/NAM7-like"/>
</dbReference>
<feature type="domain" description="RZ-type" evidence="11">
    <location>
        <begin position="2239"/>
        <end position="2312"/>
    </location>
</feature>
<evidence type="ECO:0000256" key="8">
    <source>
        <dbReference type="SAM" id="Coils"/>
    </source>
</evidence>
<dbReference type="GO" id="GO:0031380">
    <property type="term" value="C:nuclear RNA-directed RNA polymerase complex"/>
    <property type="evidence" value="ECO:0007669"/>
    <property type="project" value="TreeGrafter"/>
</dbReference>
<sequence length="2324" mass="253553">MLIHASLGTRFRYYLEQISSFSGEVTQLESDCRHKISLLAVVLPKLSQHLLLSPLPTRASRYGRPGMAQARPCYFHQRPGGCRNGSACRFYHGEVPAPGAPAPPRPPPHGPRAFGPPARGPAPRFPGLLSQEEYLAGVPPGTCRFFWTQGTCKRGNRCKYVHVTPTQADSDSDDAASNAASDATVTLLSDDRLTAIASGESSDIVRGPTHFDRGFMNRLLASNGSGYFGSGTFDMCKLAEALLASTEETSTWTLDDAASVVLDFKPASPALARIAEIVASPISSQAGRNRSILPFQRGFIPLVVYLTSNVVKNSIAVNLVNGLYAILVANSAWAQASLAALRDMFARKTTADPNGTGIIGYQPEGFLSITFAFAQLLLELLRRFPDAAVSVPSLGPLVDGITDAFAGFAKDVLSDHPTFLEEPLIRLDVPRRRFAISGVQRSLDILPKVLDCAQIKPVVDALPNAVVPSKVPAGVMSMLRLLMQPLGHLRPAGPRHDNDFADIRRIAILPTAMELTSSAAPFVPANLSGVPYHLEGMEGRLDLLFRLMREDFVGPLRAAVQSLLLDFEHLDDKHNALAALLRRGGGRYRPSLSQKGGDSSDLMVYRDVSLQALDLDRHELHINVQLALPKGFKSSHHIVRNLAQGNLVALLSFEVNRAGRIQDSRNVVIDLGVVSRDLDGTTVKINFFETSHEQRSIYLQSVRDLVARKKVKQAASASSAALYLVELPGFLVGTVEPFLRALQQLSAPEIPFAGVLSAGPPPEGNKIDIAPPLYARNPGFEFDLGCVLAEGSDLPRPSLVMRATDLESVQAAREVLARPGVSKLDATQGQALIDCLTREVALVEGPPGTGKSYLGTEIVRVLHQANVGRILILAFTNHALDETLKHVHKSVTENIVRCGSRSEDPALQAISLHKLSEFSPTQASGTRAWHVGQKVKERKIIEEDILRLCAVAQRPTRVIGWHDLVDYLSRSQSPHLRALMSVPAQVLDIINENKEWTVAGKGKRDRQYGVPDDPETIFAFWRDGVDLDLFARQAAALAAERREMERRRRQAGAAADPALAVTNAFAALSMKSDEEGLPSPIATDLSQPLQSPADPPPPEAPDLVILPDLPSRTSDRTVGELLLVADCWSFSASERTRLVEYYAAAVVEDLAPRLRDLRRNLDKLNAEIKICNSEQRLAILSSASVIGATTNGCANVLDLIKKIRPTVLLVEEAGECLEAQVVANLVPSVQHLICIGDHLQLRPQITSYSLSIDSHRGKIHRHDVSLFERLADLPISMSVLQTQRRMRPEISKLIRNFLYPDLQDAPNVSEYPDVVGMRDNVWFVDHSLQEDEKSALHSSHTNTKEAQWVVDLVRHLVLQGSGRSIAVLTPYLGQVKILRNLLEAQQITTILDERDLGDLEAAQDDEDDDAEAIGPSPRARRCTLGSQVSLRTVDRFQGEEADVVVLSLVRNAATNAEDDDDEMNQAVFARKVGASIGFLKSPNRTNVAISRAKHGLYLFGSASLLRSKADIWESVVADLERDGLVAPSLGAVCPGHPGKTMEIDGPGQLPSLAPFGGCLEPCRCPLPCGHRCPQACHPIDNEHRFVRCIADCASVLDCGHPCEGVCSEKHPPCAFQVPRVALPCGHELLNVPCSKAQQASTLACAEKIEQKLPCGHTVMLRCGANPSLHICEAVCGAALSCAHQACHGRCADCTARRKAGHPAGHVDHAHGKTRSCGHVCSGPCFDHVTHGSCPARCDSPCQRACSHGSCSQLRVKHTCSDPCPSCLQTCETPACGLPCAVPCVALPRDTPCGRTLPACGCPCPSLLGESCEKQVCPIHSAGRDQVVDFMATSSPMTRIRCPASSRWPAVTLSPSRPWMFYARNSDGVWSGLKTPAETKARVCCPTCRTVVTSAATARYRRVIKFAELSHQENLRLLRSQAQYDALSRRVGAFDLSEVLGRAAEVAHPKGPLQIDLEAAGASRERLITESIVATAGTFTDPGFLGLGAALNKNMRKLLRPLFKLHSDIDELVIALSPHARAYEAALVSRYRAEKLSAFQHGRPVSDDQLLRIARLSIGMPPPTTDASFSLKALLAITVRYKVLAAIKALRHRFIDDRERTEARTSDDLIQQLHGLGLAILTSIKHDLRHGRDLARTTMSDRLELQSAFEDGLCSFESAKYVLSWAVRHDGQSPKRASSASRSRQEQSRDMFEKRVKEVLGRHDQPLEAVKEWADRVLRPAMDKICEDWQRFSDSLYREVFYEERAMIVQTLGFATTGHWYTCPNGHRYVIGDCGGAMVRSRCNECGAVIGGSSHQLDETNRTALDFDELAIAAGARREYAWRPV</sequence>
<keyword evidence="4 7" id="KW-0863">Zinc-finger</keyword>
<keyword evidence="6" id="KW-0391">Immunity</keyword>
<dbReference type="SUPFAM" id="SSF52540">
    <property type="entry name" value="P-loop containing nucleoside triphosphate hydrolases"/>
    <property type="match status" value="1"/>
</dbReference>
<keyword evidence="13" id="KW-1185">Reference proteome</keyword>
<protein>
    <recommendedName>
        <fullName evidence="14">NFX1-type zinc finger-containing protein 1</fullName>
    </recommendedName>
</protein>
<feature type="domain" description="C3H1-type" evidence="10">
    <location>
        <begin position="67"/>
        <end position="95"/>
    </location>
</feature>
<evidence type="ECO:0000313" key="12">
    <source>
        <dbReference type="EMBL" id="POY70616.1"/>
    </source>
</evidence>
<dbReference type="InterPro" id="IPR041679">
    <property type="entry name" value="DNA2/NAM7-like_C"/>
</dbReference>
<dbReference type="Gene3D" id="4.10.1000.10">
    <property type="entry name" value="Zinc finger, CCCH-type"/>
    <property type="match status" value="1"/>
</dbReference>
<feature type="region of interest" description="Disordered" evidence="9">
    <location>
        <begin position="1398"/>
        <end position="1418"/>
    </location>
</feature>
<evidence type="ECO:0000256" key="5">
    <source>
        <dbReference type="ARBA" id="ARBA00022833"/>
    </source>
</evidence>
<keyword evidence="8" id="KW-0175">Coiled coil</keyword>